<accession>A0A1H8Y7B9</accession>
<reference evidence="1 2" key="1">
    <citation type="submission" date="2016-10" db="EMBL/GenBank/DDBJ databases">
        <authorList>
            <person name="de Groot N.N."/>
        </authorList>
    </citation>
    <scope>NUCLEOTIDE SEQUENCE [LARGE SCALE GENOMIC DNA]</scope>
    <source>
        <strain evidence="1 2">DSM 13305</strain>
    </source>
</reference>
<keyword evidence="2" id="KW-1185">Reference proteome</keyword>
<evidence type="ECO:0000313" key="2">
    <source>
        <dbReference type="Proteomes" id="UP000198847"/>
    </source>
</evidence>
<dbReference type="AlphaFoldDB" id="A0A1H8Y7B9"/>
<proteinExistence type="predicted"/>
<organism evidence="1 2">
    <name type="scientific">Propionispora vibrioides</name>
    <dbReference type="NCBI Taxonomy" id="112903"/>
    <lineage>
        <taxon>Bacteria</taxon>
        <taxon>Bacillati</taxon>
        <taxon>Bacillota</taxon>
        <taxon>Negativicutes</taxon>
        <taxon>Selenomonadales</taxon>
        <taxon>Sporomusaceae</taxon>
        <taxon>Propionispora</taxon>
    </lineage>
</organism>
<dbReference type="EMBL" id="FODY01000055">
    <property type="protein sequence ID" value="SEP47992.1"/>
    <property type="molecule type" value="Genomic_DNA"/>
</dbReference>
<protein>
    <submittedName>
        <fullName evidence="1">Uncharacterized protein</fullName>
    </submittedName>
</protein>
<gene>
    <name evidence="1" type="ORF">SAMN04490178_1551</name>
</gene>
<evidence type="ECO:0000313" key="1">
    <source>
        <dbReference type="EMBL" id="SEP47992.1"/>
    </source>
</evidence>
<dbReference type="RefSeq" id="WP_091752469.1">
    <property type="nucleotide sequence ID" value="NZ_FODY01000055.1"/>
</dbReference>
<sequence length="185" mass="21327">MFKLRLDEEVLGRIRISIPLEIYLVKSEVNSLQETIICNHLFLKNTSLFRIEGVVEDFGIKRDEVFGIAIKNGWVRVNTRRGPNKTSIVIGEEYHGEPNDLNELVLYKKILPTNLLGIQILTTVEDLVDIGTRKEYHVEVDKGVLLKGDNKSVYIGQHIFPYSLIVTSDEQRIEEIFKQYGRILK</sequence>
<name>A0A1H8Y7B9_9FIRM</name>
<dbReference type="Proteomes" id="UP000198847">
    <property type="component" value="Unassembled WGS sequence"/>
</dbReference>